<dbReference type="InterPro" id="IPR018162">
    <property type="entry name" value="Ala-tRNA-ligase_IIc_anticod-bd"/>
</dbReference>
<dbReference type="AlphaFoldDB" id="A0A2M7MFR9"/>
<evidence type="ECO:0000313" key="12">
    <source>
        <dbReference type="Proteomes" id="UP000230064"/>
    </source>
</evidence>
<keyword evidence="2 9" id="KW-0820">tRNA-binding</keyword>
<evidence type="ECO:0000256" key="4">
    <source>
        <dbReference type="ARBA" id="ARBA00022741"/>
    </source>
</evidence>
<name>A0A2M7MFR9_9BACT</name>
<dbReference type="EMBL" id="PFJR01000004">
    <property type="protein sequence ID" value="PIX88693.1"/>
    <property type="molecule type" value="Genomic_DNA"/>
</dbReference>
<dbReference type="EC" id="6.1.1.7" evidence="9"/>
<dbReference type="InterPro" id="IPR023033">
    <property type="entry name" value="Ala_tRNA_ligase_euk/bac"/>
</dbReference>
<dbReference type="SMART" id="SM00863">
    <property type="entry name" value="tRNA_SAD"/>
    <property type="match status" value="1"/>
</dbReference>
<accession>A0A2M7MFR9</accession>
<dbReference type="NCBIfam" id="NF002436">
    <property type="entry name" value="PRK01584.1"/>
    <property type="match status" value="1"/>
</dbReference>
<dbReference type="Gene3D" id="3.30.930.10">
    <property type="entry name" value="Bira Bifunctional Protein, Domain 2"/>
    <property type="match status" value="1"/>
</dbReference>
<keyword evidence="9" id="KW-0862">Zinc</keyword>
<evidence type="ECO:0000256" key="7">
    <source>
        <dbReference type="ARBA" id="ARBA00022917"/>
    </source>
</evidence>
<protein>
    <recommendedName>
        <fullName evidence="9">Alanine--tRNA ligase</fullName>
        <ecNumber evidence="9">6.1.1.7</ecNumber>
    </recommendedName>
    <alternativeName>
        <fullName evidence="9">Alanyl-tRNA synthetase</fullName>
        <shortName evidence="9">AlaRS</shortName>
    </alternativeName>
</protein>
<evidence type="ECO:0000256" key="8">
    <source>
        <dbReference type="ARBA" id="ARBA00023146"/>
    </source>
</evidence>
<evidence type="ECO:0000256" key="6">
    <source>
        <dbReference type="ARBA" id="ARBA00022884"/>
    </source>
</evidence>
<dbReference type="PANTHER" id="PTHR11777">
    <property type="entry name" value="ALANYL-TRNA SYNTHETASE"/>
    <property type="match status" value="1"/>
</dbReference>
<dbReference type="GO" id="GO:0008270">
    <property type="term" value="F:zinc ion binding"/>
    <property type="evidence" value="ECO:0007669"/>
    <property type="project" value="UniProtKB-UniRule"/>
</dbReference>
<feature type="binding site" evidence="9">
    <location>
        <position position="555"/>
    </location>
    <ligand>
        <name>Zn(2+)</name>
        <dbReference type="ChEBI" id="CHEBI:29105"/>
    </ligand>
</feature>
<dbReference type="SUPFAM" id="SSF55186">
    <property type="entry name" value="ThrRS/AlaRS common domain"/>
    <property type="match status" value="1"/>
</dbReference>
<comment type="caution">
    <text evidence="11">The sequence shown here is derived from an EMBL/GenBank/DDBJ whole genome shotgun (WGS) entry which is preliminary data.</text>
</comment>
<keyword evidence="9" id="KW-0479">Metal-binding</keyword>
<evidence type="ECO:0000313" key="11">
    <source>
        <dbReference type="EMBL" id="PIX88693.1"/>
    </source>
</evidence>
<dbReference type="InterPro" id="IPR018164">
    <property type="entry name" value="Ala-tRNA-synth_IIc_N"/>
</dbReference>
<comment type="similarity">
    <text evidence="1 9">Belongs to the class-II aminoacyl-tRNA synthetase family.</text>
</comment>
<dbReference type="InterPro" id="IPR018165">
    <property type="entry name" value="Ala-tRNA-synth_IIc_core"/>
</dbReference>
<feature type="domain" description="Alanyl-transfer RNA synthetases family profile" evidence="10">
    <location>
        <begin position="1"/>
        <end position="590"/>
    </location>
</feature>
<reference evidence="12" key="1">
    <citation type="submission" date="2017-09" db="EMBL/GenBank/DDBJ databases">
        <title>Depth-based differentiation of microbial function through sediment-hosted aquifers and enrichment of novel symbionts in the deep terrestrial subsurface.</title>
        <authorList>
            <person name="Probst A.J."/>
            <person name="Ladd B."/>
            <person name="Jarett J.K."/>
            <person name="Geller-Mcgrath D.E."/>
            <person name="Sieber C.M.K."/>
            <person name="Emerson J.B."/>
            <person name="Anantharaman K."/>
            <person name="Thomas B.C."/>
            <person name="Malmstrom R."/>
            <person name="Stieglmeier M."/>
            <person name="Klingl A."/>
            <person name="Woyke T."/>
            <person name="Ryan C.M."/>
            <person name="Banfield J.F."/>
        </authorList>
    </citation>
    <scope>NUCLEOTIDE SEQUENCE [LARGE SCALE GENOMIC DNA]</scope>
</reference>
<dbReference type="Gene3D" id="3.30.980.10">
    <property type="entry name" value="Threonyl-trna Synthetase, Chain A, domain 2"/>
    <property type="match status" value="1"/>
</dbReference>
<keyword evidence="6 9" id="KW-0694">RNA-binding</keyword>
<keyword evidence="9" id="KW-0963">Cytoplasm</keyword>
<gene>
    <name evidence="9" type="primary">alaS</name>
    <name evidence="11" type="ORF">COZ30_00245</name>
</gene>
<comment type="catalytic activity">
    <reaction evidence="9">
        <text>tRNA(Ala) + L-alanine + ATP = L-alanyl-tRNA(Ala) + AMP + diphosphate</text>
        <dbReference type="Rhea" id="RHEA:12540"/>
        <dbReference type="Rhea" id="RHEA-COMP:9657"/>
        <dbReference type="Rhea" id="RHEA-COMP:9923"/>
        <dbReference type="ChEBI" id="CHEBI:30616"/>
        <dbReference type="ChEBI" id="CHEBI:33019"/>
        <dbReference type="ChEBI" id="CHEBI:57972"/>
        <dbReference type="ChEBI" id="CHEBI:78442"/>
        <dbReference type="ChEBI" id="CHEBI:78497"/>
        <dbReference type="ChEBI" id="CHEBI:456215"/>
        <dbReference type="EC" id="6.1.1.7"/>
    </reaction>
</comment>
<keyword evidence="7 9" id="KW-0648">Protein biosynthesis</keyword>
<evidence type="ECO:0000256" key="5">
    <source>
        <dbReference type="ARBA" id="ARBA00022840"/>
    </source>
</evidence>
<dbReference type="InterPro" id="IPR002318">
    <property type="entry name" value="Ala-tRNA-lgiase_IIc"/>
</dbReference>
<comment type="cofactor">
    <cofactor evidence="9">
        <name>Zn(2+)</name>
        <dbReference type="ChEBI" id="CHEBI:29105"/>
    </cofactor>
    <text evidence="9">Binds 1 zinc ion per subunit.</text>
</comment>
<dbReference type="InterPro" id="IPR018163">
    <property type="entry name" value="Thr/Ala-tRNA-synth_IIc_edit"/>
</dbReference>
<sequence>MDSILLRKKFLDFFAKHDHTIVPSSSLIPTDPSVFFTTAGMQQFKEYFLGKKSPYGKRVYSCQKCFRTSDIEEVGDEKHLTFLEMLGNFSFGDYFKKEAIKLAYELLISNLQLPISKMIVTVFKGNTEVPRDEESVKIWGKLGFSEEKGNLKFCGREDNFWGPTGREGPCGPTTEIHFNGVEVWNLVFNEYYRNKKNELSSLKQKGVDTGMGLERLAMVVQQKPSVYETDLFQPIIEEIRKCRGYTPANFRAERIIADHIKSAVFLISEGIFPSNVERGYVLRRILRRVIRFGKLLNLPKNFSIPLAQKVIEIYQKIYPEIKSKETDILTVIQSEEEKFEKTLEKGLKNSKLQIENCKLKNLKIISGKVAFDLFQSYGFPLELSREIARENDLEINEKEFEEEFKKHQEISRAGVEKKFGGVGKEATYEGTRLHTATHLLHAALREILGKHVKQMGSDITPQRLRFDFSHPQKLTDKEIKKVENLVNQKIKEDLEVKKEEMSYLKALESGALALVKEDKSSFPPSFPLRGNSVFKEKYPESVTVYSIGDFSKEICAGPHVKRTSELGHFGILKEESSGVGVRRIRAILVK</sequence>
<feature type="binding site" evidence="9">
    <location>
        <position position="434"/>
    </location>
    <ligand>
        <name>Zn(2+)</name>
        <dbReference type="ChEBI" id="CHEBI:29105"/>
    </ligand>
</feature>
<dbReference type="GO" id="GO:0006419">
    <property type="term" value="P:alanyl-tRNA aminoacylation"/>
    <property type="evidence" value="ECO:0007669"/>
    <property type="project" value="UniProtKB-UniRule"/>
</dbReference>
<keyword evidence="3 9" id="KW-0436">Ligase</keyword>
<dbReference type="PRINTS" id="PR00980">
    <property type="entry name" value="TRNASYNTHALA"/>
</dbReference>
<feature type="binding site" evidence="9">
    <location>
        <position position="438"/>
    </location>
    <ligand>
        <name>Zn(2+)</name>
        <dbReference type="ChEBI" id="CHEBI:29105"/>
    </ligand>
</feature>
<evidence type="ECO:0000259" key="10">
    <source>
        <dbReference type="PROSITE" id="PS50860"/>
    </source>
</evidence>
<dbReference type="Gene3D" id="3.30.54.20">
    <property type="match status" value="1"/>
</dbReference>
<dbReference type="HAMAP" id="MF_00036_B">
    <property type="entry name" value="Ala_tRNA_synth_B"/>
    <property type="match status" value="1"/>
</dbReference>
<dbReference type="GO" id="GO:0004813">
    <property type="term" value="F:alanine-tRNA ligase activity"/>
    <property type="evidence" value="ECO:0007669"/>
    <property type="project" value="UniProtKB-UniRule"/>
</dbReference>
<keyword evidence="5 9" id="KW-0067">ATP-binding</keyword>
<dbReference type="PROSITE" id="PS50860">
    <property type="entry name" value="AA_TRNA_LIGASE_II_ALA"/>
    <property type="match status" value="1"/>
</dbReference>
<evidence type="ECO:0000256" key="9">
    <source>
        <dbReference type="HAMAP-Rule" id="MF_00036"/>
    </source>
</evidence>
<organism evidence="11 12">
    <name type="scientific">Candidatus Nealsonbacteria bacterium CG_4_10_14_3_um_filter_36_16</name>
    <dbReference type="NCBI Taxonomy" id="1974685"/>
    <lineage>
        <taxon>Bacteria</taxon>
        <taxon>Candidatus Nealsoniibacteriota</taxon>
    </lineage>
</organism>
<dbReference type="SUPFAM" id="SSF101353">
    <property type="entry name" value="Putative anticodon-binding domain of alanyl-tRNA synthetase (AlaRS)"/>
    <property type="match status" value="1"/>
</dbReference>
<dbReference type="GO" id="GO:0002161">
    <property type="term" value="F:aminoacyl-tRNA deacylase activity"/>
    <property type="evidence" value="ECO:0007669"/>
    <property type="project" value="TreeGrafter"/>
</dbReference>
<evidence type="ECO:0000256" key="1">
    <source>
        <dbReference type="ARBA" id="ARBA00008226"/>
    </source>
</evidence>
<dbReference type="GO" id="GO:0000049">
    <property type="term" value="F:tRNA binding"/>
    <property type="evidence" value="ECO:0007669"/>
    <property type="project" value="UniProtKB-KW"/>
</dbReference>
<evidence type="ECO:0000256" key="3">
    <source>
        <dbReference type="ARBA" id="ARBA00022598"/>
    </source>
</evidence>
<keyword evidence="4 9" id="KW-0547">Nucleotide-binding</keyword>
<dbReference type="InterPro" id="IPR012947">
    <property type="entry name" value="tRNA_SAD"/>
</dbReference>
<dbReference type="GO" id="GO:0005829">
    <property type="term" value="C:cytosol"/>
    <property type="evidence" value="ECO:0007669"/>
    <property type="project" value="TreeGrafter"/>
</dbReference>
<dbReference type="Pfam" id="PF07973">
    <property type="entry name" value="tRNA_SAD"/>
    <property type="match status" value="1"/>
</dbReference>
<dbReference type="PANTHER" id="PTHR11777:SF9">
    <property type="entry name" value="ALANINE--TRNA LIGASE, CYTOPLASMIC"/>
    <property type="match status" value="1"/>
</dbReference>
<comment type="function">
    <text evidence="9">Catalyzes the attachment of alanine to tRNA(Ala) in a two-step reaction: alanine is first activated by ATP to form Ala-AMP and then transferred to the acceptor end of tRNA(Ala). Also edits incorrectly charged Ser-tRNA(Ala) and Gly-tRNA(Ala) via its editing domain.</text>
</comment>
<dbReference type="FunFam" id="3.30.980.10:FF:000004">
    <property type="entry name" value="Alanine--tRNA ligase, cytoplasmic"/>
    <property type="match status" value="1"/>
</dbReference>
<evidence type="ECO:0000256" key="2">
    <source>
        <dbReference type="ARBA" id="ARBA00022555"/>
    </source>
</evidence>
<dbReference type="InterPro" id="IPR050058">
    <property type="entry name" value="Ala-tRNA_ligase"/>
</dbReference>
<feature type="binding site" evidence="9">
    <location>
        <position position="559"/>
    </location>
    <ligand>
        <name>Zn(2+)</name>
        <dbReference type="ChEBI" id="CHEBI:29105"/>
    </ligand>
</feature>
<comment type="subcellular location">
    <subcellularLocation>
        <location evidence="9">Cytoplasm</location>
    </subcellularLocation>
</comment>
<comment type="domain">
    <text evidence="9">Consists of three domains; the N-terminal catalytic domain, the editing domain and the C-terminal C-Ala domain. The editing domain removes incorrectly charged amino acids, while the C-Ala domain, along with tRNA(Ala), serves as a bridge to cooperatively bring together the editing and aminoacylation centers thus stimulating deacylation of misacylated tRNAs.</text>
</comment>
<dbReference type="InterPro" id="IPR045864">
    <property type="entry name" value="aa-tRNA-synth_II/BPL/LPL"/>
</dbReference>
<dbReference type="GO" id="GO:0005524">
    <property type="term" value="F:ATP binding"/>
    <property type="evidence" value="ECO:0007669"/>
    <property type="project" value="UniProtKB-UniRule"/>
</dbReference>
<dbReference type="Pfam" id="PF01411">
    <property type="entry name" value="tRNA-synt_2c"/>
    <property type="match status" value="1"/>
</dbReference>
<keyword evidence="8 9" id="KW-0030">Aminoacyl-tRNA synthetase</keyword>
<dbReference type="Proteomes" id="UP000230064">
    <property type="component" value="Unassembled WGS sequence"/>
</dbReference>
<proteinExistence type="inferred from homology"/>
<dbReference type="SUPFAM" id="SSF55681">
    <property type="entry name" value="Class II aaRS and biotin synthetases"/>
    <property type="match status" value="1"/>
</dbReference>
<dbReference type="CDD" id="cd00673">
    <property type="entry name" value="AlaRS_core"/>
    <property type="match status" value="1"/>
</dbReference>